<organism evidence="2 3">
    <name type="scientific">Vigna unguiculata</name>
    <name type="common">Cowpea</name>
    <dbReference type="NCBI Taxonomy" id="3917"/>
    <lineage>
        <taxon>Eukaryota</taxon>
        <taxon>Viridiplantae</taxon>
        <taxon>Streptophyta</taxon>
        <taxon>Embryophyta</taxon>
        <taxon>Tracheophyta</taxon>
        <taxon>Spermatophyta</taxon>
        <taxon>Magnoliopsida</taxon>
        <taxon>eudicotyledons</taxon>
        <taxon>Gunneridae</taxon>
        <taxon>Pentapetalae</taxon>
        <taxon>rosids</taxon>
        <taxon>fabids</taxon>
        <taxon>Fabales</taxon>
        <taxon>Fabaceae</taxon>
        <taxon>Papilionoideae</taxon>
        <taxon>50 kb inversion clade</taxon>
        <taxon>NPAAA clade</taxon>
        <taxon>indigoferoid/millettioid clade</taxon>
        <taxon>Phaseoleae</taxon>
        <taxon>Vigna</taxon>
    </lineage>
</organism>
<evidence type="ECO:0000313" key="3">
    <source>
        <dbReference type="Proteomes" id="UP000501690"/>
    </source>
</evidence>
<feature type="region of interest" description="Disordered" evidence="1">
    <location>
        <begin position="52"/>
        <end position="86"/>
    </location>
</feature>
<reference evidence="2 3" key="1">
    <citation type="submission" date="2019-04" db="EMBL/GenBank/DDBJ databases">
        <title>An improved genome assembly and genetic linkage map for asparagus bean, Vigna unguiculata ssp. sesquipedialis.</title>
        <authorList>
            <person name="Xia Q."/>
            <person name="Zhang R."/>
            <person name="Dong Y."/>
        </authorList>
    </citation>
    <scope>NUCLEOTIDE SEQUENCE [LARGE SCALE GENOMIC DNA]</scope>
    <source>
        <tissue evidence="2">Leaf</tissue>
    </source>
</reference>
<keyword evidence="3" id="KW-1185">Reference proteome</keyword>
<sequence>MVVVLEVSHVDARRGRGELHGNWRDLFRRFARCVGCWFVVNQFTVAFPLQDTTSSSSSFHRDPGANSAASRPRVATTPPSSVTESAALISNRPLTDLYHGTRLDGATWMEQKERGVNKGTQHRRERTVQSLF</sequence>
<accession>A0A4D6L019</accession>
<gene>
    <name evidence="2" type="ORF">DEO72_LG2g443</name>
</gene>
<name>A0A4D6L019_VIGUN</name>
<dbReference type="EMBL" id="CP039346">
    <property type="protein sequence ID" value="QCD80124.1"/>
    <property type="molecule type" value="Genomic_DNA"/>
</dbReference>
<evidence type="ECO:0000313" key="2">
    <source>
        <dbReference type="EMBL" id="QCD80124.1"/>
    </source>
</evidence>
<dbReference type="Proteomes" id="UP000501690">
    <property type="component" value="Linkage Group LG2"/>
</dbReference>
<evidence type="ECO:0000256" key="1">
    <source>
        <dbReference type="SAM" id="MobiDB-lite"/>
    </source>
</evidence>
<protein>
    <submittedName>
        <fullName evidence="2">Uncharacterized protein</fullName>
    </submittedName>
</protein>
<feature type="region of interest" description="Disordered" evidence="1">
    <location>
        <begin position="112"/>
        <end position="132"/>
    </location>
</feature>
<proteinExistence type="predicted"/>
<dbReference type="AlphaFoldDB" id="A0A4D6L019"/>